<dbReference type="InterPro" id="IPR036388">
    <property type="entry name" value="WH-like_DNA-bd_sf"/>
</dbReference>
<name>A0AAP0Q6I5_9MAGN</name>
<dbReference type="FunFam" id="1.10.10.10:FF:000131">
    <property type="entry name" value="la-related protein 1B isoform X2"/>
    <property type="match status" value="1"/>
</dbReference>
<proteinExistence type="predicted"/>
<keyword evidence="1 2" id="KW-0694">RNA-binding</keyword>
<dbReference type="Pfam" id="PF05383">
    <property type="entry name" value="La"/>
    <property type="match status" value="1"/>
</dbReference>
<dbReference type="PROSITE" id="PS50961">
    <property type="entry name" value="HTH_LA"/>
    <property type="match status" value="1"/>
</dbReference>
<organism evidence="5 6">
    <name type="scientific">Stephania cephalantha</name>
    <dbReference type="NCBI Taxonomy" id="152367"/>
    <lineage>
        <taxon>Eukaryota</taxon>
        <taxon>Viridiplantae</taxon>
        <taxon>Streptophyta</taxon>
        <taxon>Embryophyta</taxon>
        <taxon>Tracheophyta</taxon>
        <taxon>Spermatophyta</taxon>
        <taxon>Magnoliopsida</taxon>
        <taxon>Ranunculales</taxon>
        <taxon>Menispermaceae</taxon>
        <taxon>Menispermoideae</taxon>
        <taxon>Cissampelideae</taxon>
        <taxon>Stephania</taxon>
    </lineage>
</organism>
<evidence type="ECO:0000259" key="4">
    <source>
        <dbReference type="PROSITE" id="PS50961"/>
    </source>
</evidence>
<gene>
    <name evidence="5" type="ORF">Scep_000277</name>
</gene>
<evidence type="ECO:0000313" key="6">
    <source>
        <dbReference type="Proteomes" id="UP001419268"/>
    </source>
</evidence>
<dbReference type="PANTHER" id="PTHR22792:SF132">
    <property type="entry name" value="LA-RELATED PROTEIN 1"/>
    <property type="match status" value="1"/>
</dbReference>
<dbReference type="InterPro" id="IPR036390">
    <property type="entry name" value="WH_DNA-bd_sf"/>
</dbReference>
<feature type="region of interest" description="Disordered" evidence="3">
    <location>
        <begin position="1"/>
        <end position="29"/>
    </location>
</feature>
<feature type="region of interest" description="Disordered" evidence="3">
    <location>
        <begin position="120"/>
        <end position="304"/>
    </location>
</feature>
<feature type="compositionally biased region" description="Low complexity" evidence="3">
    <location>
        <begin position="120"/>
        <end position="140"/>
    </location>
</feature>
<accession>A0AAP0Q6I5</accession>
<keyword evidence="6" id="KW-1185">Reference proteome</keyword>
<dbReference type="GO" id="GO:0005737">
    <property type="term" value="C:cytoplasm"/>
    <property type="evidence" value="ECO:0007669"/>
    <property type="project" value="UniProtKB-ARBA"/>
</dbReference>
<dbReference type="GO" id="GO:0003723">
    <property type="term" value="F:RNA binding"/>
    <property type="evidence" value="ECO:0007669"/>
    <property type="project" value="UniProtKB-UniRule"/>
</dbReference>
<evidence type="ECO:0000313" key="5">
    <source>
        <dbReference type="EMBL" id="KAK9165086.1"/>
    </source>
</evidence>
<protein>
    <recommendedName>
        <fullName evidence="4">HTH La-type RNA-binding domain-containing protein</fullName>
    </recommendedName>
</protein>
<feature type="compositionally biased region" description="Polar residues" evidence="3">
    <location>
        <begin position="83"/>
        <end position="92"/>
    </location>
</feature>
<dbReference type="SMART" id="SM00715">
    <property type="entry name" value="LA"/>
    <property type="match status" value="1"/>
</dbReference>
<dbReference type="PANTHER" id="PTHR22792">
    <property type="entry name" value="LUPUS LA PROTEIN-RELATED"/>
    <property type="match status" value="1"/>
</dbReference>
<feature type="compositionally biased region" description="Polar residues" evidence="3">
    <location>
        <begin position="1"/>
        <end position="27"/>
    </location>
</feature>
<feature type="region of interest" description="Disordered" evidence="3">
    <location>
        <begin position="493"/>
        <end position="515"/>
    </location>
</feature>
<dbReference type="CDD" id="cd07323">
    <property type="entry name" value="LAM"/>
    <property type="match status" value="1"/>
</dbReference>
<evidence type="ECO:0000256" key="3">
    <source>
        <dbReference type="SAM" id="MobiDB-lite"/>
    </source>
</evidence>
<feature type="compositionally biased region" description="Low complexity" evidence="3">
    <location>
        <begin position="51"/>
        <end position="73"/>
    </location>
</feature>
<dbReference type="AlphaFoldDB" id="A0AAP0Q6I5"/>
<feature type="compositionally biased region" description="Low complexity" evidence="3">
    <location>
        <begin position="162"/>
        <end position="174"/>
    </location>
</feature>
<dbReference type="SUPFAM" id="SSF46785">
    <property type="entry name" value="Winged helix' DNA-binding domain"/>
    <property type="match status" value="1"/>
</dbReference>
<dbReference type="InterPro" id="IPR045180">
    <property type="entry name" value="La_dom_prot"/>
</dbReference>
<feature type="compositionally biased region" description="Polar residues" evidence="3">
    <location>
        <begin position="497"/>
        <end position="506"/>
    </location>
</feature>
<evidence type="ECO:0000256" key="1">
    <source>
        <dbReference type="ARBA" id="ARBA00022884"/>
    </source>
</evidence>
<feature type="compositionally biased region" description="Pro residues" evidence="3">
    <location>
        <begin position="201"/>
        <end position="212"/>
    </location>
</feature>
<feature type="compositionally biased region" description="Polar residues" evidence="3">
    <location>
        <begin position="141"/>
        <end position="161"/>
    </location>
</feature>
<feature type="compositionally biased region" description="Gly residues" evidence="3">
    <location>
        <begin position="183"/>
        <end position="192"/>
    </location>
</feature>
<feature type="domain" description="HTH La-type RNA-binding" evidence="4">
    <location>
        <begin position="381"/>
        <end position="470"/>
    </location>
</feature>
<dbReference type="Proteomes" id="UP001419268">
    <property type="component" value="Unassembled WGS sequence"/>
</dbReference>
<reference evidence="5 6" key="1">
    <citation type="submission" date="2024-01" db="EMBL/GenBank/DDBJ databases">
        <title>Genome assemblies of Stephania.</title>
        <authorList>
            <person name="Yang L."/>
        </authorList>
    </citation>
    <scope>NUCLEOTIDE SEQUENCE [LARGE SCALE GENOMIC DNA]</scope>
    <source>
        <strain evidence="5">JXDWG</strain>
        <tissue evidence="5">Leaf</tissue>
    </source>
</reference>
<dbReference type="EMBL" id="JBBNAG010000001">
    <property type="protein sequence ID" value="KAK9165086.1"/>
    <property type="molecule type" value="Genomic_DNA"/>
</dbReference>
<evidence type="ECO:0000256" key="2">
    <source>
        <dbReference type="PROSITE-ProRule" id="PRU00332"/>
    </source>
</evidence>
<sequence length="537" mass="57582">MATSAAESDANNSVVQSRFNNNSSLSSPWAHVVRGESEAVLAEKVGVSDSDSFAVKASSSASSSSSSSSPDNSLVEAQGFDGSDNSKSNVPQTKKHAWNKPSNGAVEAGHVMDAFSWPALSESAKASPKSSSDSLKALSDGSTSVAQGSVNVSSPQKQVSGNNVNPNLSQNNVVPTRQKSMKRGGGGGGGPPNGAFAHPNQPSPPPPPPPGSELPQNTSGKQSPVIPPESSLGSPHHHKNKNWEQRGGQSHGGNDHPQQQHHQRNSSRRGGGGTHSRGDGSYHNNHGRRDHDRANYDWNSNRSFNGRDAYMQQQRVNQRNFIRPQPPTPAPSFIGPPPVRPFAASVMIPDIGSPLYFFPAPPPDSMRGVPYVHAAPFMIVPPAEPQLRSMITNQIDYYFSSENLCKDVFLRTQMDEQGWVPLSVVANFNRVKKLTSNIQLILECVRNSTVVEMQGDKLRKRNDWMNWPPLSPLSPGVSSHEMLANRFQTIGLEDGKTNTADRSTTGAHVEASASGSVTVELDSQLQASNGEGHGKLR</sequence>
<comment type="caution">
    <text evidence="5">The sequence shown here is derived from an EMBL/GenBank/DDBJ whole genome shotgun (WGS) entry which is preliminary data.</text>
</comment>
<dbReference type="InterPro" id="IPR006630">
    <property type="entry name" value="La_HTH"/>
</dbReference>
<feature type="region of interest" description="Disordered" evidence="3">
    <location>
        <begin position="51"/>
        <end position="105"/>
    </location>
</feature>
<dbReference type="Gene3D" id="1.10.10.10">
    <property type="entry name" value="Winged helix-like DNA-binding domain superfamily/Winged helix DNA-binding domain"/>
    <property type="match status" value="1"/>
</dbReference>